<proteinExistence type="predicted"/>
<evidence type="ECO:0000313" key="12">
    <source>
        <dbReference type="Proteomes" id="UP001318040"/>
    </source>
</evidence>
<feature type="signal peptide" evidence="10">
    <location>
        <begin position="1"/>
        <end position="16"/>
    </location>
</feature>
<dbReference type="InterPro" id="IPR014716">
    <property type="entry name" value="Fibrinogen_a/b/g_C_1"/>
</dbReference>
<gene>
    <name evidence="13" type="primary">LOC116942709</name>
</gene>
<evidence type="ECO:0000313" key="13">
    <source>
        <dbReference type="RefSeq" id="XP_032810861.1"/>
    </source>
</evidence>
<keyword evidence="7" id="KW-0325">Glycoprotein</keyword>
<dbReference type="InterPro" id="IPR036056">
    <property type="entry name" value="Fibrinogen-like_C"/>
</dbReference>
<dbReference type="PROSITE" id="PS00514">
    <property type="entry name" value="FIBRINOGEN_C_1"/>
    <property type="match status" value="1"/>
</dbReference>
<dbReference type="Pfam" id="PF00147">
    <property type="entry name" value="Fibrinogen_C"/>
    <property type="match status" value="1"/>
</dbReference>
<evidence type="ECO:0000256" key="5">
    <source>
        <dbReference type="ARBA" id="ARBA00023054"/>
    </source>
</evidence>
<dbReference type="NCBIfam" id="NF040941">
    <property type="entry name" value="GGGWT_bact"/>
    <property type="match status" value="1"/>
</dbReference>
<keyword evidence="5 8" id="KW-0175">Coiled coil</keyword>
<dbReference type="Pfam" id="PF25443">
    <property type="entry name" value="ANG-1"/>
    <property type="match status" value="1"/>
</dbReference>
<evidence type="ECO:0000256" key="8">
    <source>
        <dbReference type="SAM" id="Coils"/>
    </source>
</evidence>
<evidence type="ECO:0000256" key="6">
    <source>
        <dbReference type="ARBA" id="ARBA00023157"/>
    </source>
</evidence>
<feature type="coiled-coil region" evidence="8">
    <location>
        <begin position="237"/>
        <end position="271"/>
    </location>
</feature>
<dbReference type="InterPro" id="IPR002181">
    <property type="entry name" value="Fibrinogen_a/b/g_C_dom"/>
</dbReference>
<evidence type="ECO:0000256" key="9">
    <source>
        <dbReference type="SAM" id="MobiDB-lite"/>
    </source>
</evidence>
<feature type="domain" description="Fibrinogen C-terminal" evidence="11">
    <location>
        <begin position="291"/>
        <end position="512"/>
    </location>
</feature>
<keyword evidence="6" id="KW-1015">Disulfide bond</keyword>
<reference evidence="13" key="1">
    <citation type="submission" date="2025-08" db="UniProtKB">
        <authorList>
            <consortium name="RefSeq"/>
        </authorList>
    </citation>
    <scope>IDENTIFICATION</scope>
    <source>
        <tissue evidence="13">Sperm</tissue>
    </source>
</reference>
<evidence type="ECO:0000256" key="10">
    <source>
        <dbReference type="SAM" id="SignalP"/>
    </source>
</evidence>
<dbReference type="Proteomes" id="UP001318040">
    <property type="component" value="Chromosome 15"/>
</dbReference>
<dbReference type="SUPFAM" id="SSF56496">
    <property type="entry name" value="Fibrinogen C-terminal domain-like"/>
    <property type="match status" value="1"/>
</dbReference>
<dbReference type="KEGG" id="pmrn:116942709"/>
<evidence type="ECO:0000256" key="1">
    <source>
        <dbReference type="ARBA" id="ARBA00004613"/>
    </source>
</evidence>
<comment type="subcellular location">
    <subcellularLocation>
        <location evidence="1">Secreted</location>
    </subcellularLocation>
</comment>
<dbReference type="SMART" id="SM00186">
    <property type="entry name" value="FBG"/>
    <property type="match status" value="1"/>
</dbReference>
<evidence type="ECO:0000259" key="11">
    <source>
        <dbReference type="PROSITE" id="PS51406"/>
    </source>
</evidence>
<name>A0AAJ7WUQ5_PETMA</name>
<dbReference type="InterPro" id="IPR057439">
    <property type="entry name" value="ANG-1/2/4"/>
</dbReference>
<feature type="region of interest" description="Disordered" evidence="9">
    <location>
        <begin position="58"/>
        <end position="77"/>
    </location>
</feature>
<dbReference type="AlphaFoldDB" id="A0AAJ7WUQ5"/>
<dbReference type="GO" id="GO:0007596">
    <property type="term" value="P:blood coagulation"/>
    <property type="evidence" value="ECO:0007669"/>
    <property type="project" value="InterPro"/>
</dbReference>
<sequence>MWSCLWLAGTVLSVAAALDRGSERPDDPLPSPQGYHRLRHAGCTYTFLLPELDSDCGGAGSGEDAEARHGVQRDAPPLDGDASLQRLQLLETAVGNVTRWLHKLETRVQENAGKAGFLHNLSVEEAGDVGSMLFAYSHEQNQWIANIEMQELKMCKQSVSFYILQLVNQTSKLEMKVLENALSMNKLERQVLMQKQAIEHLHEKNSVLEGRLTAMQDSHEMKLQMIVQEKRQLQKVVEDQAVVVSQVERHLEEAERNSSLLQQQQQEMMHTLQSVLNMLTHAAVNQQSANDEVKTEFQDCADLHHLGKTNSGIYSVSVRNMSEPFVKVYCDMETDGGGWTVFQRRKDGSLDFHRTWKEYKLGFGDPVGEHWLGNEVVHQLTSHKSYVLRVGLRDWEGHEAFSLYNSFAVESEAHNFRLHARGYSGTAGKFSSLGMGNPEFSTRDVDNDACACKCSQMSSGGWWFDACGPSNLNGAYYGGGQYRGRINGVKWHYWRGVNYSLRETVMMIRPKDF</sequence>
<dbReference type="GO" id="GO:0005576">
    <property type="term" value="C:extracellular region"/>
    <property type="evidence" value="ECO:0007669"/>
    <property type="project" value="UniProtKB-SubCell"/>
</dbReference>
<dbReference type="CDD" id="cd00087">
    <property type="entry name" value="FReD"/>
    <property type="match status" value="1"/>
</dbReference>
<evidence type="ECO:0000256" key="2">
    <source>
        <dbReference type="ARBA" id="ARBA00022525"/>
    </source>
</evidence>
<dbReference type="InterPro" id="IPR037579">
    <property type="entry name" value="FIB_ANG-like"/>
</dbReference>
<dbReference type="PROSITE" id="PS51406">
    <property type="entry name" value="FIBRINOGEN_C_2"/>
    <property type="match status" value="1"/>
</dbReference>
<keyword evidence="4 10" id="KW-0732">Signal</keyword>
<keyword evidence="12" id="KW-1185">Reference proteome</keyword>
<dbReference type="RefSeq" id="XP_032810861.1">
    <property type="nucleotide sequence ID" value="XM_032954970.1"/>
</dbReference>
<dbReference type="Gene3D" id="3.90.215.10">
    <property type="entry name" value="Gamma Fibrinogen, chain A, domain 1"/>
    <property type="match status" value="1"/>
</dbReference>
<dbReference type="FunFam" id="3.90.215.10:FF:000001">
    <property type="entry name" value="Tenascin isoform 1"/>
    <property type="match status" value="1"/>
</dbReference>
<dbReference type="PANTHER" id="PTHR47221:SF6">
    <property type="entry name" value="FIBRINOGEN ALPHA CHAIN"/>
    <property type="match status" value="1"/>
</dbReference>
<dbReference type="PANTHER" id="PTHR47221">
    <property type="entry name" value="FIBRINOGEN ALPHA CHAIN"/>
    <property type="match status" value="1"/>
</dbReference>
<dbReference type="GO" id="GO:0001525">
    <property type="term" value="P:angiogenesis"/>
    <property type="evidence" value="ECO:0007669"/>
    <property type="project" value="UniProtKB-KW"/>
</dbReference>
<keyword evidence="3" id="KW-0037">Angiogenesis</keyword>
<evidence type="ECO:0000256" key="3">
    <source>
        <dbReference type="ARBA" id="ARBA00022657"/>
    </source>
</evidence>
<accession>A0AAJ7WUQ5</accession>
<protein>
    <submittedName>
        <fullName evidence="13">Angiopoietin-2-like isoform X1</fullName>
    </submittedName>
</protein>
<dbReference type="Gene3D" id="4.10.530.10">
    <property type="entry name" value="Gamma-fibrinogen Carboxyl Terminal Fragment, domain 2"/>
    <property type="match status" value="1"/>
</dbReference>
<keyword evidence="2" id="KW-0964">Secreted</keyword>
<organism evidence="12 13">
    <name type="scientific">Petromyzon marinus</name>
    <name type="common">Sea lamprey</name>
    <dbReference type="NCBI Taxonomy" id="7757"/>
    <lineage>
        <taxon>Eukaryota</taxon>
        <taxon>Metazoa</taxon>
        <taxon>Chordata</taxon>
        <taxon>Craniata</taxon>
        <taxon>Vertebrata</taxon>
        <taxon>Cyclostomata</taxon>
        <taxon>Hyperoartia</taxon>
        <taxon>Petromyzontiformes</taxon>
        <taxon>Petromyzontidae</taxon>
        <taxon>Petromyzon</taxon>
    </lineage>
</organism>
<evidence type="ECO:0000256" key="4">
    <source>
        <dbReference type="ARBA" id="ARBA00022729"/>
    </source>
</evidence>
<evidence type="ECO:0000256" key="7">
    <source>
        <dbReference type="ARBA" id="ARBA00023180"/>
    </source>
</evidence>
<dbReference type="InterPro" id="IPR020837">
    <property type="entry name" value="Fibrinogen_CS"/>
</dbReference>
<feature type="chain" id="PRO_5042566025" evidence="10">
    <location>
        <begin position="17"/>
        <end position="513"/>
    </location>
</feature>